<comment type="caution">
    <text evidence="10">The sequence shown here is derived from an EMBL/GenBank/DDBJ whole genome shotgun (WGS) entry which is preliminary data.</text>
</comment>
<evidence type="ECO:0000256" key="7">
    <source>
        <dbReference type="ARBA" id="ARBA00023136"/>
    </source>
</evidence>
<dbReference type="Gene3D" id="1.10.3720.10">
    <property type="entry name" value="MetI-like"/>
    <property type="match status" value="1"/>
</dbReference>
<dbReference type="PANTHER" id="PTHR43357:SF4">
    <property type="entry name" value="INNER MEMBRANE ABC TRANSPORTER PERMEASE PROTEIN YDCV"/>
    <property type="match status" value="1"/>
</dbReference>
<name>A0AA42CJH5_9HYPH</name>
<dbReference type="InterPro" id="IPR035906">
    <property type="entry name" value="MetI-like_sf"/>
</dbReference>
<dbReference type="InterPro" id="IPR000515">
    <property type="entry name" value="MetI-like"/>
</dbReference>
<feature type="transmembrane region" description="Helical" evidence="8">
    <location>
        <begin position="156"/>
        <end position="175"/>
    </location>
</feature>
<dbReference type="Pfam" id="PF00528">
    <property type="entry name" value="BPD_transp_1"/>
    <property type="match status" value="1"/>
</dbReference>
<dbReference type="GO" id="GO:0005886">
    <property type="term" value="C:plasma membrane"/>
    <property type="evidence" value="ECO:0007669"/>
    <property type="project" value="UniProtKB-SubCell"/>
</dbReference>
<evidence type="ECO:0000256" key="6">
    <source>
        <dbReference type="ARBA" id="ARBA00022989"/>
    </source>
</evidence>
<keyword evidence="2 8" id="KW-0813">Transport</keyword>
<keyword evidence="4" id="KW-0997">Cell inner membrane</keyword>
<dbReference type="EMBL" id="JAMOIM010000010">
    <property type="protein sequence ID" value="MCW6509454.1"/>
    <property type="molecule type" value="Genomic_DNA"/>
</dbReference>
<evidence type="ECO:0000256" key="5">
    <source>
        <dbReference type="ARBA" id="ARBA00022692"/>
    </source>
</evidence>
<evidence type="ECO:0000256" key="8">
    <source>
        <dbReference type="RuleBase" id="RU363032"/>
    </source>
</evidence>
<evidence type="ECO:0000256" key="2">
    <source>
        <dbReference type="ARBA" id="ARBA00022448"/>
    </source>
</evidence>
<dbReference type="Proteomes" id="UP001165667">
    <property type="component" value="Unassembled WGS sequence"/>
</dbReference>
<dbReference type="SUPFAM" id="SSF161098">
    <property type="entry name" value="MetI-like"/>
    <property type="match status" value="1"/>
</dbReference>
<sequence length="300" mass="31820">MVDLTRAQESPAFPAVARPTVAWGRPKPGFFGLLLLSVTVFYIFLPMIAVFLYGLATTWTNHVTPDGYTLAHWRDSLADGRFRVVLGRSLALAIGTAVLDLLLVTPAVYWQRVRNPRIRPVIEILAAIPFSVPYAVIAFGLLPLSGTYAPSLQGTLWLLLPAHAAVAFSFAYWAIDSSMAASNVVGLSEAARTCGANVATTLTRVILPNIMPGLASGAVLAFGVSFNEVALVQILCGNRFETVPLYTLNLLKSTDADFNSLAVMTGITFAITLVLSVLVVSLNKGRAAAGGTTDAKGAPA</sequence>
<evidence type="ECO:0000256" key="1">
    <source>
        <dbReference type="ARBA" id="ARBA00004429"/>
    </source>
</evidence>
<feature type="domain" description="ABC transmembrane type-1" evidence="9">
    <location>
        <begin position="86"/>
        <end position="279"/>
    </location>
</feature>
<keyword evidence="11" id="KW-1185">Reference proteome</keyword>
<evidence type="ECO:0000256" key="3">
    <source>
        <dbReference type="ARBA" id="ARBA00022475"/>
    </source>
</evidence>
<keyword evidence="5 8" id="KW-0812">Transmembrane</keyword>
<dbReference type="PROSITE" id="PS50928">
    <property type="entry name" value="ABC_TM1"/>
    <property type="match status" value="1"/>
</dbReference>
<dbReference type="PANTHER" id="PTHR43357">
    <property type="entry name" value="INNER MEMBRANE ABC TRANSPORTER PERMEASE PROTEIN YDCV"/>
    <property type="match status" value="1"/>
</dbReference>
<evidence type="ECO:0000259" key="9">
    <source>
        <dbReference type="PROSITE" id="PS50928"/>
    </source>
</evidence>
<proteinExistence type="inferred from homology"/>
<feature type="transmembrane region" description="Helical" evidence="8">
    <location>
        <begin position="33"/>
        <end position="56"/>
    </location>
</feature>
<gene>
    <name evidence="10" type="ORF">M8523_15650</name>
</gene>
<dbReference type="RefSeq" id="WP_282585827.1">
    <property type="nucleotide sequence ID" value="NZ_JAMOIM010000010.1"/>
</dbReference>
<protein>
    <submittedName>
        <fullName evidence="10">ABC transporter permease subunit</fullName>
    </submittedName>
</protein>
<keyword evidence="7 8" id="KW-0472">Membrane</keyword>
<accession>A0AA42CJH5</accession>
<feature type="transmembrane region" description="Helical" evidence="8">
    <location>
        <begin position="260"/>
        <end position="280"/>
    </location>
</feature>
<feature type="transmembrane region" description="Helical" evidence="8">
    <location>
        <begin position="90"/>
        <end position="110"/>
    </location>
</feature>
<dbReference type="CDD" id="cd06261">
    <property type="entry name" value="TM_PBP2"/>
    <property type="match status" value="1"/>
</dbReference>
<evidence type="ECO:0000313" key="11">
    <source>
        <dbReference type="Proteomes" id="UP001165667"/>
    </source>
</evidence>
<keyword evidence="3" id="KW-1003">Cell membrane</keyword>
<feature type="transmembrane region" description="Helical" evidence="8">
    <location>
        <begin position="122"/>
        <end position="144"/>
    </location>
</feature>
<comment type="subcellular location">
    <subcellularLocation>
        <location evidence="1">Cell inner membrane</location>
        <topology evidence="1">Multi-pass membrane protein</topology>
    </subcellularLocation>
    <subcellularLocation>
        <location evidence="8">Cell membrane</location>
        <topology evidence="8">Multi-pass membrane protein</topology>
    </subcellularLocation>
</comment>
<dbReference type="AlphaFoldDB" id="A0AA42CJH5"/>
<evidence type="ECO:0000313" key="10">
    <source>
        <dbReference type="EMBL" id="MCW6509454.1"/>
    </source>
</evidence>
<reference evidence="10" key="1">
    <citation type="submission" date="2022-05" db="EMBL/GenBank/DDBJ databases">
        <authorList>
            <person name="Pankratov T."/>
        </authorList>
    </citation>
    <scope>NUCLEOTIDE SEQUENCE</scope>
    <source>
        <strain evidence="10">BP6-180914</strain>
    </source>
</reference>
<keyword evidence="6 8" id="KW-1133">Transmembrane helix</keyword>
<comment type="similarity">
    <text evidence="8">Belongs to the binding-protein-dependent transport system permease family.</text>
</comment>
<dbReference type="GO" id="GO:0055085">
    <property type="term" value="P:transmembrane transport"/>
    <property type="evidence" value="ECO:0007669"/>
    <property type="project" value="InterPro"/>
</dbReference>
<evidence type="ECO:0000256" key="4">
    <source>
        <dbReference type="ARBA" id="ARBA00022519"/>
    </source>
</evidence>
<organism evidence="10 11">
    <name type="scientific">Lichenifustis flavocetrariae</name>
    <dbReference type="NCBI Taxonomy" id="2949735"/>
    <lineage>
        <taxon>Bacteria</taxon>
        <taxon>Pseudomonadati</taxon>
        <taxon>Pseudomonadota</taxon>
        <taxon>Alphaproteobacteria</taxon>
        <taxon>Hyphomicrobiales</taxon>
        <taxon>Lichenihabitantaceae</taxon>
        <taxon>Lichenifustis</taxon>
    </lineage>
</organism>